<feature type="compositionally biased region" description="Low complexity" evidence="1">
    <location>
        <begin position="220"/>
        <end position="240"/>
    </location>
</feature>
<reference evidence="3 4" key="1">
    <citation type="submission" date="2016-10" db="EMBL/GenBank/DDBJ databases">
        <authorList>
            <person name="de Groot N.N."/>
        </authorList>
    </citation>
    <scope>NUCLEOTIDE SEQUENCE [LARGE SCALE GENOMIC DNA]</scope>
    <source>
        <strain evidence="3 4">DSM 10495</strain>
    </source>
</reference>
<dbReference type="Proteomes" id="UP000182652">
    <property type="component" value="Unassembled WGS sequence"/>
</dbReference>
<dbReference type="EMBL" id="FNSN01000004">
    <property type="protein sequence ID" value="SEC83819.1"/>
    <property type="molecule type" value="Genomic_DNA"/>
</dbReference>
<name>A0A1H4VRT5_9MICC</name>
<sequence length="262" mass="27453">MMFRRISQLIAGLALYGFSIALFVRAGLGTAPWDVLHRGVSHLTGISTGVVIIVLSFLILLLWIPLRQKPGWGTLANAVLVGLFVDLSMPVIPQPDGLVWQILFLLGALVLNAVATACYISANFGPGARDGLMTGLARRTGWPLWRCRTLIEVTVVAIGWALGGVLGVGTVAYAFGIGPLVQWLMPVFAIPGVRRATVKTNDGAVAEAVAVPVEAAPSVEAAAPVQTTRPAEAAAAGVAESDVEPRETVEASAVERFPSTAP</sequence>
<protein>
    <recommendedName>
        <fullName evidence="5">Membrane protein YczE</fullName>
    </recommendedName>
</protein>
<keyword evidence="2" id="KW-0472">Membrane</keyword>
<accession>A0A1H4VRT5</accession>
<proteinExistence type="predicted"/>
<evidence type="ECO:0008006" key="5">
    <source>
        <dbReference type="Google" id="ProtNLM"/>
    </source>
</evidence>
<feature type="transmembrane region" description="Helical" evidence="2">
    <location>
        <begin position="42"/>
        <end position="64"/>
    </location>
</feature>
<dbReference type="PANTHER" id="PTHR40078">
    <property type="entry name" value="INTEGRAL MEMBRANE PROTEIN-RELATED"/>
    <property type="match status" value="1"/>
</dbReference>
<keyword evidence="2" id="KW-1133">Transmembrane helix</keyword>
<feature type="transmembrane region" description="Helical" evidence="2">
    <location>
        <begin position="98"/>
        <end position="122"/>
    </location>
</feature>
<evidence type="ECO:0000256" key="2">
    <source>
        <dbReference type="SAM" id="Phobius"/>
    </source>
</evidence>
<gene>
    <name evidence="3" type="ORF">SAMN04489745_3299</name>
</gene>
<feature type="transmembrane region" description="Helical" evidence="2">
    <location>
        <begin position="71"/>
        <end position="92"/>
    </location>
</feature>
<dbReference type="RefSeq" id="WP_306306605.1">
    <property type="nucleotide sequence ID" value="NZ_FNSN01000004.1"/>
</dbReference>
<evidence type="ECO:0000313" key="4">
    <source>
        <dbReference type="Proteomes" id="UP000182652"/>
    </source>
</evidence>
<dbReference type="PANTHER" id="PTHR40078:SF1">
    <property type="entry name" value="INTEGRAL MEMBRANE PROTEIN"/>
    <property type="match status" value="1"/>
</dbReference>
<keyword evidence="4" id="KW-1185">Reference proteome</keyword>
<dbReference type="Pfam" id="PF19700">
    <property type="entry name" value="DUF6198"/>
    <property type="match status" value="1"/>
</dbReference>
<evidence type="ECO:0000313" key="3">
    <source>
        <dbReference type="EMBL" id="SEC83819.1"/>
    </source>
</evidence>
<keyword evidence="2" id="KW-0812">Transmembrane</keyword>
<evidence type="ECO:0000256" key="1">
    <source>
        <dbReference type="SAM" id="MobiDB-lite"/>
    </source>
</evidence>
<organism evidence="3 4">
    <name type="scientific">Arthrobacter woluwensis</name>
    <dbReference type="NCBI Taxonomy" id="156980"/>
    <lineage>
        <taxon>Bacteria</taxon>
        <taxon>Bacillati</taxon>
        <taxon>Actinomycetota</taxon>
        <taxon>Actinomycetes</taxon>
        <taxon>Micrococcales</taxon>
        <taxon>Micrococcaceae</taxon>
        <taxon>Arthrobacter</taxon>
    </lineage>
</organism>
<dbReference type="AlphaFoldDB" id="A0A1H4VRT5"/>
<feature type="region of interest" description="Disordered" evidence="1">
    <location>
        <begin position="220"/>
        <end position="262"/>
    </location>
</feature>
<dbReference type="InterPro" id="IPR038750">
    <property type="entry name" value="YczE/YyaS-like"/>
</dbReference>